<evidence type="ECO:0000313" key="3">
    <source>
        <dbReference type="EMBL" id="MEM4989880.1"/>
    </source>
</evidence>
<protein>
    <submittedName>
        <fullName evidence="3">SRPBCC family protein</fullName>
    </submittedName>
</protein>
<evidence type="ECO:0000259" key="2">
    <source>
        <dbReference type="Pfam" id="PF08327"/>
    </source>
</evidence>
<keyword evidence="4" id="KW-1185">Reference proteome</keyword>
<sequence>MATNTIRLHRVLRTTPEKIYRAFLDADAMAKWLPPNGFTGKVHHIDAKVGGTYKMSFTNFTTKNSHSFGGEYLELIPDERIRHTDKFDDPNFPGEMQTTISLLKVSCGTEVNIVQEGIPEAIPPEACYLGWQESLALLAQLVEPEITG</sequence>
<name>A0ABU9Q0V8_9BURK</name>
<dbReference type="CDD" id="cd08895">
    <property type="entry name" value="SRPBCC_CalC_Aha1-like_2"/>
    <property type="match status" value="1"/>
</dbReference>
<proteinExistence type="inferred from homology"/>
<dbReference type="RefSeq" id="WP_342831038.1">
    <property type="nucleotide sequence ID" value="NZ_JBANDC010000018.1"/>
</dbReference>
<dbReference type="InterPro" id="IPR023393">
    <property type="entry name" value="START-like_dom_sf"/>
</dbReference>
<dbReference type="Gene3D" id="3.30.530.20">
    <property type="match status" value="1"/>
</dbReference>
<dbReference type="EMBL" id="JBANDC010000018">
    <property type="protein sequence ID" value="MEM4989880.1"/>
    <property type="molecule type" value="Genomic_DNA"/>
</dbReference>
<gene>
    <name evidence="3" type="ORF">V8G57_21005</name>
</gene>
<accession>A0ABU9Q0V8</accession>
<reference evidence="3 4" key="1">
    <citation type="submission" date="2024-02" db="EMBL/GenBank/DDBJ databases">
        <title>Draft genome sequence of Collimonas sp. strain H4R21, an effective mineral-weathering bacterial strain isolated from the beech rhizosphere.</title>
        <authorList>
            <person name="Morin E."/>
            <person name="Uroz S."/>
            <person name="Leveau J.H.J."/>
            <person name="Kumar R."/>
            <person name="Rey M.W."/>
            <person name="Pham J."/>
        </authorList>
    </citation>
    <scope>NUCLEOTIDE SEQUENCE [LARGE SCALE GENOMIC DNA]</scope>
    <source>
        <strain evidence="3 4">H4R21</strain>
    </source>
</reference>
<dbReference type="InterPro" id="IPR013538">
    <property type="entry name" value="ASHA1/2-like_C"/>
</dbReference>
<feature type="domain" description="Activator of Hsp90 ATPase homologue 1/2-like C-terminal" evidence="2">
    <location>
        <begin position="14"/>
        <end position="143"/>
    </location>
</feature>
<evidence type="ECO:0000256" key="1">
    <source>
        <dbReference type="ARBA" id="ARBA00006817"/>
    </source>
</evidence>
<dbReference type="Pfam" id="PF08327">
    <property type="entry name" value="AHSA1"/>
    <property type="match status" value="1"/>
</dbReference>
<comment type="similarity">
    <text evidence="1">Belongs to the AHA1 family.</text>
</comment>
<evidence type="ECO:0000313" key="4">
    <source>
        <dbReference type="Proteomes" id="UP001495910"/>
    </source>
</evidence>
<organism evidence="3 4">
    <name type="scientific">Collimonas rhizosphaerae</name>
    <dbReference type="NCBI Taxonomy" id="3126357"/>
    <lineage>
        <taxon>Bacteria</taxon>
        <taxon>Pseudomonadati</taxon>
        <taxon>Pseudomonadota</taxon>
        <taxon>Betaproteobacteria</taxon>
        <taxon>Burkholderiales</taxon>
        <taxon>Oxalobacteraceae</taxon>
        <taxon>Collimonas</taxon>
    </lineage>
</organism>
<dbReference type="SUPFAM" id="SSF55961">
    <property type="entry name" value="Bet v1-like"/>
    <property type="match status" value="1"/>
</dbReference>
<dbReference type="Proteomes" id="UP001495910">
    <property type="component" value="Unassembled WGS sequence"/>
</dbReference>
<comment type="caution">
    <text evidence="3">The sequence shown here is derived from an EMBL/GenBank/DDBJ whole genome shotgun (WGS) entry which is preliminary data.</text>
</comment>